<evidence type="ECO:0000313" key="2">
    <source>
        <dbReference type="EMBL" id="SCW32216.1"/>
    </source>
</evidence>
<feature type="region of interest" description="Disordered" evidence="1">
    <location>
        <begin position="26"/>
        <end position="46"/>
    </location>
</feature>
<dbReference type="RefSeq" id="WP_167363822.1">
    <property type="nucleotide sequence ID" value="NZ_FMTM01000001.1"/>
</dbReference>
<accession>A0A1G4PIY4</accession>
<feature type="compositionally biased region" description="Basic and acidic residues" evidence="1">
    <location>
        <begin position="26"/>
        <end position="35"/>
    </location>
</feature>
<proteinExistence type="predicted"/>
<dbReference type="AlphaFoldDB" id="A0A1G4PIY4"/>
<evidence type="ECO:0000313" key="3">
    <source>
        <dbReference type="Proteomes" id="UP000199542"/>
    </source>
</evidence>
<name>A0A1G4PIY4_9HYPH</name>
<dbReference type="Proteomes" id="UP000199542">
    <property type="component" value="Unassembled WGS sequence"/>
</dbReference>
<sequence>MMVTAEQRGQALERIPAVRLQLPADYKFDRNEASSRKGGVLNSARQ</sequence>
<organism evidence="2 3">
    <name type="scientific">Rhizobium mongolense subsp. loessense</name>
    <dbReference type="NCBI Taxonomy" id="158890"/>
    <lineage>
        <taxon>Bacteria</taxon>
        <taxon>Pseudomonadati</taxon>
        <taxon>Pseudomonadota</taxon>
        <taxon>Alphaproteobacteria</taxon>
        <taxon>Hyphomicrobiales</taxon>
        <taxon>Rhizobiaceae</taxon>
        <taxon>Rhizobium/Agrobacterium group</taxon>
        <taxon>Rhizobium</taxon>
    </lineage>
</organism>
<dbReference type="EMBL" id="FMTM01000001">
    <property type="protein sequence ID" value="SCW32216.1"/>
    <property type="molecule type" value="Genomic_DNA"/>
</dbReference>
<evidence type="ECO:0000256" key="1">
    <source>
        <dbReference type="SAM" id="MobiDB-lite"/>
    </source>
</evidence>
<protein>
    <submittedName>
        <fullName evidence="2">Uncharacterized protein</fullName>
    </submittedName>
</protein>
<gene>
    <name evidence="2" type="ORF">SAMN02927900_00601</name>
</gene>
<reference evidence="2 3" key="1">
    <citation type="submission" date="2016-10" db="EMBL/GenBank/DDBJ databases">
        <authorList>
            <person name="de Groot N.N."/>
        </authorList>
    </citation>
    <scope>NUCLEOTIDE SEQUENCE [LARGE SCALE GENOMIC DNA]</scope>
    <source>
        <strain evidence="2 3">CGMCC 1.3401</strain>
    </source>
</reference>